<dbReference type="InterPro" id="IPR002347">
    <property type="entry name" value="SDR_fam"/>
</dbReference>
<name>A0A9X1LWT0_9MICO</name>
<dbReference type="PROSITE" id="PS00061">
    <property type="entry name" value="ADH_SHORT"/>
    <property type="match status" value="1"/>
</dbReference>
<dbReference type="CDD" id="cd05233">
    <property type="entry name" value="SDR_c"/>
    <property type="match status" value="1"/>
</dbReference>
<sequence>MDLILSGRVAVVTGASRGIGVAVTRSLLREGCTVIGIARGPIPEDEDVRDQDRFSYLRADLSSPDAIEALAAALPGRIDVLVNNVGSAPPRPGGFESITDEDWTSTISLNLLAAVRVTRVLLPRIPSGGAIVNVASENSKLPDPLVMDYSVAKAGLLSFTKSLSKELGPTGVRVNSISPGPVATDLWLGAGGVAERVAAATGGSAAQVRAGAENAMPTGRFTRPEEVADLIAVLASARFGNVTGSDFVIDGGMRPTI</sequence>
<dbReference type="PRINTS" id="PR00080">
    <property type="entry name" value="SDRFAMILY"/>
</dbReference>
<keyword evidence="4" id="KW-1185">Reference proteome</keyword>
<dbReference type="Gene3D" id="3.40.50.720">
    <property type="entry name" value="NAD(P)-binding Rossmann-like Domain"/>
    <property type="match status" value="1"/>
</dbReference>
<dbReference type="AlphaFoldDB" id="A0A9X1LWT0"/>
<dbReference type="SUPFAM" id="SSF51735">
    <property type="entry name" value="NAD(P)-binding Rossmann-fold domains"/>
    <property type="match status" value="1"/>
</dbReference>
<evidence type="ECO:0000256" key="2">
    <source>
        <dbReference type="ARBA" id="ARBA00023002"/>
    </source>
</evidence>
<dbReference type="GO" id="GO:0032787">
    <property type="term" value="P:monocarboxylic acid metabolic process"/>
    <property type="evidence" value="ECO:0007669"/>
    <property type="project" value="UniProtKB-ARBA"/>
</dbReference>
<dbReference type="InterPro" id="IPR050259">
    <property type="entry name" value="SDR"/>
</dbReference>
<gene>
    <name evidence="3" type="ORF">KEC57_13510</name>
</gene>
<reference evidence="3" key="1">
    <citation type="submission" date="2021-04" db="EMBL/GenBank/DDBJ databases">
        <title>Microbacterium tenobrionis sp. nov. and Microbacterium allomyrinae sp. nov., isolated from larvae of Tenobrio molitor and Allomyrina dichotoma, respectively.</title>
        <authorList>
            <person name="Lee S.D."/>
        </authorList>
    </citation>
    <scope>NUCLEOTIDE SEQUENCE</scope>
    <source>
        <strain evidence="3">BWT-G7</strain>
    </source>
</reference>
<accession>A0A9X1LWT0</accession>
<keyword evidence="2" id="KW-0560">Oxidoreductase</keyword>
<comment type="similarity">
    <text evidence="1">Belongs to the short-chain dehydrogenases/reductases (SDR) family.</text>
</comment>
<protein>
    <submittedName>
        <fullName evidence="3">SDR family oxidoreductase</fullName>
    </submittedName>
</protein>
<dbReference type="RefSeq" id="WP_229385163.1">
    <property type="nucleotide sequence ID" value="NZ_JAGTTN010000004.1"/>
</dbReference>
<evidence type="ECO:0000313" key="4">
    <source>
        <dbReference type="Proteomes" id="UP001139354"/>
    </source>
</evidence>
<dbReference type="EMBL" id="JAGTTN010000004">
    <property type="protein sequence ID" value="MCC2033198.1"/>
    <property type="molecule type" value="Genomic_DNA"/>
</dbReference>
<comment type="caution">
    <text evidence="3">The sequence shown here is derived from an EMBL/GenBank/DDBJ whole genome shotgun (WGS) entry which is preliminary data.</text>
</comment>
<organism evidence="3 4">
    <name type="scientific">Microbacterium allomyrinae</name>
    <dbReference type="NCBI Taxonomy" id="2830666"/>
    <lineage>
        <taxon>Bacteria</taxon>
        <taxon>Bacillati</taxon>
        <taxon>Actinomycetota</taxon>
        <taxon>Actinomycetes</taxon>
        <taxon>Micrococcales</taxon>
        <taxon>Microbacteriaceae</taxon>
        <taxon>Microbacterium</taxon>
    </lineage>
</organism>
<dbReference type="InterPro" id="IPR036291">
    <property type="entry name" value="NAD(P)-bd_dom_sf"/>
</dbReference>
<dbReference type="PANTHER" id="PTHR42879">
    <property type="entry name" value="3-OXOACYL-(ACYL-CARRIER-PROTEIN) REDUCTASE"/>
    <property type="match status" value="1"/>
</dbReference>
<dbReference type="PRINTS" id="PR00081">
    <property type="entry name" value="GDHRDH"/>
</dbReference>
<proteinExistence type="inferred from homology"/>
<dbReference type="Pfam" id="PF13561">
    <property type="entry name" value="adh_short_C2"/>
    <property type="match status" value="1"/>
</dbReference>
<evidence type="ECO:0000313" key="3">
    <source>
        <dbReference type="EMBL" id="MCC2033198.1"/>
    </source>
</evidence>
<dbReference type="PANTHER" id="PTHR42879:SF6">
    <property type="entry name" value="NADPH-DEPENDENT REDUCTASE BACG"/>
    <property type="match status" value="1"/>
</dbReference>
<dbReference type="GO" id="GO:0016491">
    <property type="term" value="F:oxidoreductase activity"/>
    <property type="evidence" value="ECO:0007669"/>
    <property type="project" value="UniProtKB-KW"/>
</dbReference>
<dbReference type="Proteomes" id="UP001139354">
    <property type="component" value="Unassembled WGS sequence"/>
</dbReference>
<dbReference type="InterPro" id="IPR020904">
    <property type="entry name" value="Sc_DH/Rdtase_CS"/>
</dbReference>
<evidence type="ECO:0000256" key="1">
    <source>
        <dbReference type="ARBA" id="ARBA00006484"/>
    </source>
</evidence>
<dbReference type="FunFam" id="3.40.50.720:FF:000084">
    <property type="entry name" value="Short-chain dehydrogenase reductase"/>
    <property type="match status" value="1"/>
</dbReference>